<protein>
    <recommendedName>
        <fullName evidence="1">Thaumarchaeal output domain-containing protein</fullName>
    </recommendedName>
</protein>
<accession>A0A151AD01</accession>
<dbReference type="PATRIC" id="fig|1008153.3.peg.2225"/>
<keyword evidence="3" id="KW-1185">Reference proteome</keyword>
<dbReference type="EMBL" id="LTAZ01000005">
    <property type="protein sequence ID" value="KYH25513.1"/>
    <property type="molecule type" value="Genomic_DNA"/>
</dbReference>
<proteinExistence type="predicted"/>
<organism evidence="2 3">
    <name type="scientific">Halalkalicoccus paucihalophilus</name>
    <dbReference type="NCBI Taxonomy" id="1008153"/>
    <lineage>
        <taxon>Archaea</taxon>
        <taxon>Methanobacteriati</taxon>
        <taxon>Methanobacteriota</taxon>
        <taxon>Stenosarchaea group</taxon>
        <taxon>Halobacteria</taxon>
        <taxon>Halobacteriales</taxon>
        <taxon>Halococcaceae</taxon>
        <taxon>Halalkalicoccus</taxon>
    </lineage>
</organism>
<sequence length="354" mass="39398">MSANRSVRAGGQIRGFYTYRYEATDTTMVSPGELRMLTELSDGEGEFTPETGPGGSIDYPTAERLLDDRDPAVVDVLERFGARGVLDGEFVSKVYSCPECSAQGMQYTTACPACESAHAIETTVVEHRACGASAPESHFEREDGHVCPECETRVREDDLERTERYVCKECNEVFETPEHRLWCRDCLYMFPPEETIERALYRYRITDDGREWAERHRLARETAADTLEERRFEVSVDTTVEGEGTTYPVHVFAKDPLLGERRVVAIAERPTGESVAAFRDLAREVDAHPIVVTTTGAVSEEVATLAESADLTLLSARPDGSLDSQYDVAEGTPRGQSLFQRLTSAMDVPAWKGQ</sequence>
<reference evidence="2 3" key="1">
    <citation type="submission" date="2016-02" db="EMBL/GenBank/DDBJ databases">
        <title>Genome sequence of Halalkalicoccus paucihalophilus DSM 24557.</title>
        <authorList>
            <person name="Poehlein A."/>
            <person name="Daniel R."/>
        </authorList>
    </citation>
    <scope>NUCLEOTIDE SEQUENCE [LARGE SCALE GENOMIC DNA]</scope>
    <source>
        <strain evidence="2 3">DSM 24557</strain>
    </source>
</reference>
<dbReference type="Proteomes" id="UP000075321">
    <property type="component" value="Unassembled WGS sequence"/>
</dbReference>
<evidence type="ECO:0000259" key="1">
    <source>
        <dbReference type="Pfam" id="PF18551"/>
    </source>
</evidence>
<comment type="caution">
    <text evidence="2">The sequence shown here is derived from an EMBL/GenBank/DDBJ whole genome shotgun (WGS) entry which is preliminary data.</text>
</comment>
<feature type="domain" description="Thaumarchaeal output" evidence="1">
    <location>
        <begin position="57"/>
        <end position="205"/>
    </location>
</feature>
<gene>
    <name evidence="2" type="ORF">HAPAU_21870</name>
</gene>
<dbReference type="InterPro" id="IPR040572">
    <property type="entry name" value="TackOD1"/>
</dbReference>
<evidence type="ECO:0000313" key="2">
    <source>
        <dbReference type="EMBL" id="KYH25513.1"/>
    </source>
</evidence>
<dbReference type="AlphaFoldDB" id="A0A151AD01"/>
<name>A0A151AD01_9EURY</name>
<evidence type="ECO:0000313" key="3">
    <source>
        <dbReference type="Proteomes" id="UP000075321"/>
    </source>
</evidence>
<dbReference type="Pfam" id="PF18551">
    <property type="entry name" value="TackOD1"/>
    <property type="match status" value="1"/>
</dbReference>